<evidence type="ECO:0000313" key="11">
    <source>
        <dbReference type="EMBL" id="PIQ86209.1"/>
    </source>
</evidence>
<dbReference type="InterPro" id="IPR009100">
    <property type="entry name" value="AcylCoA_DH/oxidase_NM_dom_sf"/>
</dbReference>
<feature type="domain" description="Acyl-CoA dehydrogenase/oxidase N-terminal" evidence="10">
    <location>
        <begin position="64"/>
        <end position="165"/>
    </location>
</feature>
<dbReference type="SUPFAM" id="SSF47203">
    <property type="entry name" value="Acyl-CoA dehydrogenase C-terminal domain-like"/>
    <property type="match status" value="1"/>
</dbReference>
<accession>A0A2H0LP63</accession>
<evidence type="ECO:0000256" key="2">
    <source>
        <dbReference type="ARBA" id="ARBA00009347"/>
    </source>
</evidence>
<feature type="domain" description="Acyl-CoA dehydrogenase/oxidase C-terminal" evidence="8">
    <location>
        <begin position="281"/>
        <end position="440"/>
    </location>
</feature>
<evidence type="ECO:0000256" key="6">
    <source>
        <dbReference type="ARBA" id="ARBA00052546"/>
    </source>
</evidence>
<dbReference type="Gene3D" id="1.10.540.10">
    <property type="entry name" value="Acyl-CoA dehydrogenase/oxidase, N-terminal domain"/>
    <property type="match status" value="1"/>
</dbReference>
<reference evidence="11 12" key="1">
    <citation type="submission" date="2017-09" db="EMBL/GenBank/DDBJ databases">
        <title>Depth-based differentiation of microbial function through sediment-hosted aquifers and enrichment of novel symbionts in the deep terrestrial subsurface.</title>
        <authorList>
            <person name="Probst A.J."/>
            <person name="Ladd B."/>
            <person name="Jarett J.K."/>
            <person name="Geller-Mcgrath D.E."/>
            <person name="Sieber C.M."/>
            <person name="Emerson J.B."/>
            <person name="Anantharaman K."/>
            <person name="Thomas B.C."/>
            <person name="Malmstrom R."/>
            <person name="Stieglmeier M."/>
            <person name="Klingl A."/>
            <person name="Woyke T."/>
            <person name="Ryan C.M."/>
            <person name="Banfield J.F."/>
        </authorList>
    </citation>
    <scope>NUCLEOTIDE SEQUENCE [LARGE SCALE GENOMIC DNA]</scope>
    <source>
        <strain evidence="11">CG11_big_fil_rev_8_21_14_0_20_45_26</strain>
    </source>
</reference>
<comment type="caution">
    <text evidence="11">The sequence shown here is derived from an EMBL/GenBank/DDBJ whole genome shotgun (WGS) entry which is preliminary data.</text>
</comment>
<sequence length="626" mass="70197">MDVQGIDESKKKSLEVAEEARETTWTHPSFLAQLFAGKCDWDLIFPYPEQTPEDARKGDRFLVELESFLKNNLDPDEVDRTGAVPPRVIEGLAKLGCFGMKIPHKYGGLGLSQVNYNRAMALISSYCGSTTVWLSAHQSIGVPQPLLLVGTEPQREKYLPLFAKGAVSAFALTEPDVGSDPATMKTTAVPTDNGDAYILNGEKLWCTNGTVADVLIVMAKTPVIDKGKEKQKVTAFIVEKTMLGFEVIHRCQFMGLKGIENGLIRFNNMKVPKENVLWEVGKGLKLALMTLNTGRLTIPAAACGAAKWCLNVSRRWANKREQWGSVVGKHEAIAYKLASMAATTFAMESVTWLTSALADQKKTDIRLEAAMAKLFCSEGSWRITDDTVQIRGGRGYETADSLKARGEAGVPVERAMRDMRINLIIEGTSEIMRLFIAREAMDTHLKFIFPLVSSKASLGKKVNTFFKAMQFYLFWYPRQWFVWQKAPGKLHVPKELKCHVDYVEKTARKLARNLFHVMMRYQAGLEKRQRILFRLVNIGSDLFGIAASCSRAAMLMGKDPNNRGPIELANLISREAERRINRQFHGLFLNDDKLGYRIANDILENRYSWLEQGIIPFSPDKNGPDI</sequence>
<evidence type="ECO:0000259" key="9">
    <source>
        <dbReference type="Pfam" id="PF02770"/>
    </source>
</evidence>
<evidence type="ECO:0000256" key="1">
    <source>
        <dbReference type="ARBA" id="ARBA00001974"/>
    </source>
</evidence>
<name>A0A2H0LP63_9BACT</name>
<dbReference type="SUPFAM" id="SSF56645">
    <property type="entry name" value="Acyl-CoA dehydrogenase NM domain-like"/>
    <property type="match status" value="1"/>
</dbReference>
<evidence type="ECO:0000256" key="4">
    <source>
        <dbReference type="ARBA" id="ARBA00022827"/>
    </source>
</evidence>
<evidence type="ECO:0000313" key="12">
    <source>
        <dbReference type="Proteomes" id="UP000230859"/>
    </source>
</evidence>
<evidence type="ECO:0000256" key="7">
    <source>
        <dbReference type="RuleBase" id="RU362125"/>
    </source>
</evidence>
<proteinExistence type="inferred from homology"/>
<keyword evidence="4 7" id="KW-0274">FAD</keyword>
<dbReference type="Gene3D" id="1.20.140.10">
    <property type="entry name" value="Butyryl-CoA Dehydrogenase, subunit A, domain 3"/>
    <property type="match status" value="2"/>
</dbReference>
<dbReference type="Gene3D" id="2.40.110.10">
    <property type="entry name" value="Butyryl-CoA Dehydrogenase, subunit A, domain 2"/>
    <property type="match status" value="1"/>
</dbReference>
<keyword evidence="5 7" id="KW-0560">Oxidoreductase</keyword>
<feature type="domain" description="Acyl-CoA oxidase/dehydrogenase middle" evidence="9">
    <location>
        <begin position="169"/>
        <end position="269"/>
    </location>
</feature>
<evidence type="ECO:0000259" key="8">
    <source>
        <dbReference type="Pfam" id="PF00441"/>
    </source>
</evidence>
<gene>
    <name evidence="11" type="ORF">COV74_05910</name>
</gene>
<comment type="similarity">
    <text evidence="2 7">Belongs to the acyl-CoA dehydrogenase family.</text>
</comment>
<dbReference type="InterPro" id="IPR009075">
    <property type="entry name" value="AcylCo_DH/oxidase_C"/>
</dbReference>
<dbReference type="InterPro" id="IPR006091">
    <property type="entry name" value="Acyl-CoA_Oxase/DH_mid-dom"/>
</dbReference>
<comment type="cofactor">
    <cofactor evidence="1 7">
        <name>FAD</name>
        <dbReference type="ChEBI" id="CHEBI:57692"/>
    </cofactor>
</comment>
<dbReference type="PANTHER" id="PTHR43884:SF9">
    <property type="entry name" value="COMPLEX I ASSEMBLY FACTOR ACAD9, MITOCHONDRIAL"/>
    <property type="match status" value="1"/>
</dbReference>
<dbReference type="InterPro" id="IPR013786">
    <property type="entry name" value="AcylCoA_DH/ox_N"/>
</dbReference>
<protein>
    <submittedName>
        <fullName evidence="11">DNA polymerase II</fullName>
    </submittedName>
</protein>
<evidence type="ECO:0000259" key="10">
    <source>
        <dbReference type="Pfam" id="PF02771"/>
    </source>
</evidence>
<evidence type="ECO:0000256" key="5">
    <source>
        <dbReference type="ARBA" id="ARBA00023002"/>
    </source>
</evidence>
<dbReference type="EMBL" id="PCVY01000049">
    <property type="protein sequence ID" value="PIQ86209.1"/>
    <property type="molecule type" value="Genomic_DNA"/>
</dbReference>
<keyword evidence="3 7" id="KW-0285">Flavoprotein</keyword>
<dbReference type="AlphaFoldDB" id="A0A2H0LP63"/>
<comment type="catalytic activity">
    <reaction evidence="6">
        <text>a 2,3-saturated acyl-CoA + A = a 2,3-dehydroacyl-CoA + AH2</text>
        <dbReference type="Rhea" id="RHEA:48608"/>
        <dbReference type="ChEBI" id="CHEBI:13193"/>
        <dbReference type="ChEBI" id="CHEBI:17499"/>
        <dbReference type="ChEBI" id="CHEBI:60015"/>
        <dbReference type="ChEBI" id="CHEBI:65111"/>
    </reaction>
</comment>
<dbReference type="Pfam" id="PF02770">
    <property type="entry name" value="Acyl-CoA_dh_M"/>
    <property type="match status" value="1"/>
</dbReference>
<dbReference type="GO" id="GO:0003995">
    <property type="term" value="F:acyl-CoA dehydrogenase activity"/>
    <property type="evidence" value="ECO:0007669"/>
    <property type="project" value="TreeGrafter"/>
</dbReference>
<dbReference type="Pfam" id="PF00441">
    <property type="entry name" value="Acyl-CoA_dh_1"/>
    <property type="match status" value="1"/>
</dbReference>
<organism evidence="11 12">
    <name type="scientific">Candidatus Abzuiibacterium crystallinum</name>
    <dbReference type="NCBI Taxonomy" id="1974748"/>
    <lineage>
        <taxon>Bacteria</taxon>
        <taxon>Pseudomonadati</taxon>
        <taxon>Candidatus Omnitrophota</taxon>
        <taxon>Candidatus Abzuiibacterium</taxon>
    </lineage>
</organism>
<evidence type="ECO:0000256" key="3">
    <source>
        <dbReference type="ARBA" id="ARBA00022630"/>
    </source>
</evidence>
<dbReference type="Proteomes" id="UP000230859">
    <property type="component" value="Unassembled WGS sequence"/>
</dbReference>
<dbReference type="PANTHER" id="PTHR43884">
    <property type="entry name" value="ACYL-COA DEHYDROGENASE"/>
    <property type="match status" value="1"/>
</dbReference>
<dbReference type="InterPro" id="IPR036250">
    <property type="entry name" value="AcylCo_DH-like_C"/>
</dbReference>
<dbReference type="InterPro" id="IPR037069">
    <property type="entry name" value="AcylCoA_DH/ox_N_sf"/>
</dbReference>
<dbReference type="FunFam" id="2.40.110.10:FF:000002">
    <property type="entry name" value="Acyl-CoA dehydrogenase fadE12"/>
    <property type="match status" value="1"/>
</dbReference>
<dbReference type="FunFam" id="1.20.140.10:FF:000019">
    <property type="entry name" value="Acyl-CoA dehydrogenase"/>
    <property type="match status" value="1"/>
</dbReference>
<dbReference type="Pfam" id="PF02771">
    <property type="entry name" value="Acyl-CoA_dh_N"/>
    <property type="match status" value="1"/>
</dbReference>
<dbReference type="InterPro" id="IPR046373">
    <property type="entry name" value="Acyl-CoA_Oxase/DH_mid-dom_sf"/>
</dbReference>
<dbReference type="FunFam" id="1.10.540.10:FF:000001">
    <property type="entry name" value="Very long-chain-specific acyl-CoA dehydrogenase, mitochondrial"/>
    <property type="match status" value="1"/>
</dbReference>
<dbReference type="GO" id="GO:0050660">
    <property type="term" value="F:flavin adenine dinucleotide binding"/>
    <property type="evidence" value="ECO:0007669"/>
    <property type="project" value="InterPro"/>
</dbReference>